<dbReference type="Pfam" id="PF04234">
    <property type="entry name" value="CopC"/>
    <property type="match status" value="1"/>
</dbReference>
<evidence type="ECO:0000313" key="6">
    <source>
        <dbReference type="Proteomes" id="UP000199636"/>
    </source>
</evidence>
<keyword evidence="1 3" id="KW-0732">Signal</keyword>
<dbReference type="GO" id="GO:0042597">
    <property type="term" value="C:periplasmic space"/>
    <property type="evidence" value="ECO:0007669"/>
    <property type="project" value="InterPro"/>
</dbReference>
<dbReference type="AlphaFoldDB" id="A0A1G8KMP7"/>
<dbReference type="GO" id="GO:0005507">
    <property type="term" value="F:copper ion binding"/>
    <property type="evidence" value="ECO:0007669"/>
    <property type="project" value="InterPro"/>
</dbReference>
<dbReference type="OrthoDB" id="9796814at2"/>
<dbReference type="Gene3D" id="2.60.40.1220">
    <property type="match status" value="1"/>
</dbReference>
<accession>A0A1G8KMP7</accession>
<evidence type="ECO:0000313" key="5">
    <source>
        <dbReference type="EMBL" id="SDI44677.1"/>
    </source>
</evidence>
<dbReference type="SUPFAM" id="SSF81296">
    <property type="entry name" value="E set domains"/>
    <property type="match status" value="1"/>
</dbReference>
<evidence type="ECO:0000256" key="3">
    <source>
        <dbReference type="SAM" id="SignalP"/>
    </source>
</evidence>
<keyword evidence="2" id="KW-0186">Copper</keyword>
<dbReference type="Proteomes" id="UP000199636">
    <property type="component" value="Unassembled WGS sequence"/>
</dbReference>
<name>A0A1G8KMP7_9PSED</name>
<feature type="signal peptide" evidence="3">
    <location>
        <begin position="1"/>
        <end position="24"/>
    </location>
</feature>
<dbReference type="EMBL" id="FNDS01000009">
    <property type="protein sequence ID" value="SDI44677.1"/>
    <property type="molecule type" value="Genomic_DNA"/>
</dbReference>
<dbReference type="InterPro" id="IPR014755">
    <property type="entry name" value="Cu-Rt/internalin_Ig-like"/>
</dbReference>
<dbReference type="STRING" id="428992.SAMN05216272_109140"/>
<protein>
    <recommendedName>
        <fullName evidence="4">CopC domain-containing protein</fullName>
    </recommendedName>
</protein>
<feature type="chain" id="PRO_5011478288" description="CopC domain-containing protein" evidence="3">
    <location>
        <begin position="25"/>
        <end position="122"/>
    </location>
</feature>
<reference evidence="6" key="1">
    <citation type="submission" date="2016-10" db="EMBL/GenBank/DDBJ databases">
        <authorList>
            <person name="Varghese N."/>
            <person name="Submissions S."/>
        </authorList>
    </citation>
    <scope>NUCLEOTIDE SEQUENCE [LARGE SCALE GENOMIC DNA]</scope>
    <source>
        <strain evidence="6">CCM 7469</strain>
    </source>
</reference>
<dbReference type="RefSeq" id="WP_090265812.1">
    <property type="nucleotide sequence ID" value="NZ_FNDS01000009.1"/>
</dbReference>
<gene>
    <name evidence="5" type="ORF">SAMN05216272_109140</name>
</gene>
<dbReference type="InterPro" id="IPR007348">
    <property type="entry name" value="CopC_dom"/>
</dbReference>
<organism evidence="5 6">
    <name type="scientific">Pseudomonas panipatensis</name>
    <dbReference type="NCBI Taxonomy" id="428992"/>
    <lineage>
        <taxon>Bacteria</taxon>
        <taxon>Pseudomonadati</taxon>
        <taxon>Pseudomonadota</taxon>
        <taxon>Gammaproteobacteria</taxon>
        <taxon>Pseudomonadales</taxon>
        <taxon>Pseudomonadaceae</taxon>
        <taxon>Pseudomonas</taxon>
    </lineage>
</organism>
<proteinExistence type="predicted"/>
<evidence type="ECO:0000256" key="2">
    <source>
        <dbReference type="ARBA" id="ARBA00023008"/>
    </source>
</evidence>
<dbReference type="InterPro" id="IPR014756">
    <property type="entry name" value="Ig_E-set"/>
</dbReference>
<evidence type="ECO:0000256" key="1">
    <source>
        <dbReference type="ARBA" id="ARBA00022729"/>
    </source>
</evidence>
<feature type="domain" description="CopC" evidence="4">
    <location>
        <begin position="27"/>
        <end position="120"/>
    </location>
</feature>
<sequence length="122" mass="13416">MPRSRLFAALALLVALANIPAVFANVRLKDTVPGAESTVRPPMELRLRFSERVKASNARVRISADNGLVVKIGEIRKAADDSKVLIVTLEQPLPAGHYRVKWRVSSTDAQHSEGRYGFTVAH</sequence>
<evidence type="ECO:0000259" key="4">
    <source>
        <dbReference type="Pfam" id="PF04234"/>
    </source>
</evidence>
<keyword evidence="6" id="KW-1185">Reference proteome</keyword>
<dbReference type="GO" id="GO:0046688">
    <property type="term" value="P:response to copper ion"/>
    <property type="evidence" value="ECO:0007669"/>
    <property type="project" value="InterPro"/>
</dbReference>